<feature type="domain" description="Protein kinase" evidence="12">
    <location>
        <begin position="8"/>
        <end position="345"/>
    </location>
</feature>
<evidence type="ECO:0000259" key="12">
    <source>
        <dbReference type="PROSITE" id="PS50011"/>
    </source>
</evidence>
<evidence type="ECO:0000313" key="13">
    <source>
        <dbReference type="EMBL" id="CAD7697301.1"/>
    </source>
</evidence>
<evidence type="ECO:0000256" key="1">
    <source>
        <dbReference type="ARBA" id="ARBA00010886"/>
    </source>
</evidence>
<comment type="catalytic activity">
    <reaction evidence="8">
        <text>L-threonyl-[protein] + ATP = O-phospho-L-threonyl-[protein] + ADP + H(+)</text>
        <dbReference type="Rhea" id="RHEA:46608"/>
        <dbReference type="Rhea" id="RHEA-COMP:11060"/>
        <dbReference type="Rhea" id="RHEA-COMP:11605"/>
        <dbReference type="ChEBI" id="CHEBI:15378"/>
        <dbReference type="ChEBI" id="CHEBI:30013"/>
        <dbReference type="ChEBI" id="CHEBI:30616"/>
        <dbReference type="ChEBI" id="CHEBI:61977"/>
        <dbReference type="ChEBI" id="CHEBI:456216"/>
        <dbReference type="EC" id="2.7.11.1"/>
    </reaction>
</comment>
<dbReference type="GO" id="GO:0004674">
    <property type="term" value="F:protein serine/threonine kinase activity"/>
    <property type="evidence" value="ECO:0007669"/>
    <property type="project" value="UniProtKB-KW"/>
</dbReference>
<organism evidence="13 14">
    <name type="scientific">Ostreobium quekettii</name>
    <dbReference type="NCBI Taxonomy" id="121088"/>
    <lineage>
        <taxon>Eukaryota</taxon>
        <taxon>Viridiplantae</taxon>
        <taxon>Chlorophyta</taxon>
        <taxon>core chlorophytes</taxon>
        <taxon>Ulvophyceae</taxon>
        <taxon>TCBD clade</taxon>
        <taxon>Bryopsidales</taxon>
        <taxon>Ostreobineae</taxon>
        <taxon>Ostreobiaceae</taxon>
        <taxon>Ostreobium</taxon>
    </lineage>
</organism>
<dbReference type="AlphaFoldDB" id="A0A8S1ITH8"/>
<evidence type="ECO:0000256" key="5">
    <source>
        <dbReference type="ARBA" id="ARBA00022741"/>
    </source>
</evidence>
<evidence type="ECO:0000313" key="14">
    <source>
        <dbReference type="Proteomes" id="UP000708148"/>
    </source>
</evidence>
<dbReference type="PROSITE" id="PS00107">
    <property type="entry name" value="PROTEIN_KINASE_ATP"/>
    <property type="match status" value="1"/>
</dbReference>
<dbReference type="PANTHER" id="PTHR44899">
    <property type="entry name" value="CAMK FAMILY PROTEIN KINASE"/>
    <property type="match status" value="1"/>
</dbReference>
<keyword evidence="5 10" id="KW-0547">Nucleotide-binding</keyword>
<dbReference type="EMBL" id="CAJHUC010000639">
    <property type="protein sequence ID" value="CAD7697301.1"/>
    <property type="molecule type" value="Genomic_DNA"/>
</dbReference>
<keyword evidence="7 10" id="KW-0067">ATP-binding</keyword>
<name>A0A8S1ITH8_9CHLO</name>
<evidence type="ECO:0000256" key="7">
    <source>
        <dbReference type="ARBA" id="ARBA00022840"/>
    </source>
</evidence>
<evidence type="ECO:0000256" key="9">
    <source>
        <dbReference type="ARBA" id="ARBA00048679"/>
    </source>
</evidence>
<dbReference type="Gene3D" id="3.30.200.20">
    <property type="entry name" value="Phosphorylase Kinase, domain 1"/>
    <property type="match status" value="1"/>
</dbReference>
<evidence type="ECO:0000256" key="2">
    <source>
        <dbReference type="ARBA" id="ARBA00012513"/>
    </source>
</evidence>
<evidence type="ECO:0000256" key="10">
    <source>
        <dbReference type="PROSITE-ProRule" id="PRU10141"/>
    </source>
</evidence>
<evidence type="ECO:0000256" key="4">
    <source>
        <dbReference type="ARBA" id="ARBA00022679"/>
    </source>
</evidence>
<feature type="compositionally biased region" description="Basic residues" evidence="11">
    <location>
        <begin position="164"/>
        <end position="174"/>
    </location>
</feature>
<feature type="compositionally biased region" description="Low complexity" evidence="11">
    <location>
        <begin position="206"/>
        <end position="217"/>
    </location>
</feature>
<gene>
    <name evidence="13" type="ORF">OSTQU699_LOCUS2662</name>
</gene>
<dbReference type="EC" id="2.7.11.1" evidence="2"/>
<dbReference type="Pfam" id="PF00069">
    <property type="entry name" value="Pkinase"/>
    <property type="match status" value="2"/>
</dbReference>
<dbReference type="SUPFAM" id="SSF56112">
    <property type="entry name" value="Protein kinase-like (PK-like)"/>
    <property type="match status" value="1"/>
</dbReference>
<dbReference type="OrthoDB" id="248923at2759"/>
<protein>
    <recommendedName>
        <fullName evidence="2">non-specific serine/threonine protein kinase</fullName>
        <ecNumber evidence="2">2.7.11.1</ecNumber>
    </recommendedName>
</protein>
<keyword evidence="4" id="KW-0808">Transferase</keyword>
<dbReference type="PROSITE" id="PS50011">
    <property type="entry name" value="PROTEIN_KINASE_DOM"/>
    <property type="match status" value="1"/>
</dbReference>
<proteinExistence type="inferred from homology"/>
<dbReference type="InterPro" id="IPR011009">
    <property type="entry name" value="Kinase-like_dom_sf"/>
</dbReference>
<evidence type="ECO:0000256" key="8">
    <source>
        <dbReference type="ARBA" id="ARBA00047899"/>
    </source>
</evidence>
<evidence type="ECO:0000256" key="11">
    <source>
        <dbReference type="SAM" id="MobiDB-lite"/>
    </source>
</evidence>
<keyword evidence="3" id="KW-0723">Serine/threonine-protein kinase</keyword>
<reference evidence="13" key="1">
    <citation type="submission" date="2020-12" db="EMBL/GenBank/DDBJ databases">
        <authorList>
            <person name="Iha C."/>
        </authorList>
    </citation>
    <scope>NUCLEOTIDE SEQUENCE</scope>
</reference>
<dbReference type="InterPro" id="IPR017441">
    <property type="entry name" value="Protein_kinase_ATP_BS"/>
</dbReference>
<evidence type="ECO:0000256" key="3">
    <source>
        <dbReference type="ARBA" id="ARBA00022527"/>
    </source>
</evidence>
<comment type="similarity">
    <text evidence="1">Belongs to the protein kinase superfamily. NEK Ser/Thr protein kinase family. NIMA subfamily.</text>
</comment>
<dbReference type="GO" id="GO:0005524">
    <property type="term" value="F:ATP binding"/>
    <property type="evidence" value="ECO:0007669"/>
    <property type="project" value="UniProtKB-UniRule"/>
</dbReference>
<accession>A0A8S1ITH8</accession>
<dbReference type="InterPro" id="IPR051131">
    <property type="entry name" value="NEK_Ser/Thr_kinase_NIMA"/>
</dbReference>
<feature type="binding site" evidence="10">
    <location>
        <position position="37"/>
    </location>
    <ligand>
        <name>ATP</name>
        <dbReference type="ChEBI" id="CHEBI:30616"/>
    </ligand>
</feature>
<dbReference type="Gene3D" id="1.10.510.10">
    <property type="entry name" value="Transferase(Phosphotransferase) domain 1"/>
    <property type="match status" value="2"/>
</dbReference>
<evidence type="ECO:0000256" key="6">
    <source>
        <dbReference type="ARBA" id="ARBA00022777"/>
    </source>
</evidence>
<sequence>MACRSEAFEVVSTLGKGTYGACYKVRRRCDGRIFVVKVVSLDGLSDRDRGETLNEARLMENLRHPNVVEYTESWCEAECLYIVMEYCTGGDLGRVLRERGGRVGEEEIWGYLADVAEGLRYLHSRRILHRIGFGSVRLGRNAARTVGAPGASARPGSPPERLARSMRKGKGRAGFRRDPLWPSARVGDRPPPVGWRRAQRASAPRGGSPDAPPSTAAAAPFSAFAGDRAVVGDLGLGRRLGPDSALARSQVGTPLYFSPELCQEQPYDHKSDVWAFGCLLYELTAGVPPFSASNQIALARKIVSGPTPRLIPGYSSHLQSLIEAMLDKSPVRRPSLTQILVHPSVAARVDAIRSQREAKRAKAKVAEMEKKLWDDLEKCKADAQAEIAAWREEISAEYVAKVADLKKTMVPIEELQAAELRLTELQGVVTEGFR</sequence>
<keyword evidence="6" id="KW-0418">Kinase</keyword>
<dbReference type="FunFam" id="3.30.200.20:FF:000097">
    <property type="entry name" value="Probable serine/threonine-protein kinase nek1"/>
    <property type="match status" value="1"/>
</dbReference>
<comment type="catalytic activity">
    <reaction evidence="9">
        <text>L-seryl-[protein] + ATP = O-phospho-L-seryl-[protein] + ADP + H(+)</text>
        <dbReference type="Rhea" id="RHEA:17989"/>
        <dbReference type="Rhea" id="RHEA-COMP:9863"/>
        <dbReference type="Rhea" id="RHEA-COMP:11604"/>
        <dbReference type="ChEBI" id="CHEBI:15378"/>
        <dbReference type="ChEBI" id="CHEBI:29999"/>
        <dbReference type="ChEBI" id="CHEBI:30616"/>
        <dbReference type="ChEBI" id="CHEBI:83421"/>
        <dbReference type="ChEBI" id="CHEBI:456216"/>
        <dbReference type="EC" id="2.7.11.1"/>
    </reaction>
</comment>
<feature type="region of interest" description="Disordered" evidence="11">
    <location>
        <begin position="146"/>
        <end position="217"/>
    </location>
</feature>
<keyword evidence="14" id="KW-1185">Reference proteome</keyword>
<comment type="caution">
    <text evidence="13">The sequence shown here is derived from an EMBL/GenBank/DDBJ whole genome shotgun (WGS) entry which is preliminary data.</text>
</comment>
<dbReference type="InterPro" id="IPR000719">
    <property type="entry name" value="Prot_kinase_dom"/>
</dbReference>
<dbReference type="Proteomes" id="UP000708148">
    <property type="component" value="Unassembled WGS sequence"/>
</dbReference>